<dbReference type="SUPFAM" id="SSF55729">
    <property type="entry name" value="Acyl-CoA N-acyltransferases (Nat)"/>
    <property type="match status" value="1"/>
</dbReference>
<accession>A0A143QG36</accession>
<evidence type="ECO:0000313" key="7">
    <source>
        <dbReference type="Proteomes" id="UP000076038"/>
    </source>
</evidence>
<evidence type="ECO:0000256" key="4">
    <source>
        <dbReference type="ARBA" id="ARBA00051334"/>
    </source>
</evidence>
<dbReference type="PANTHER" id="PTHR43072">
    <property type="entry name" value="N-ACETYLTRANSFERASE"/>
    <property type="match status" value="1"/>
</dbReference>
<dbReference type="GO" id="GO:0016747">
    <property type="term" value="F:acyltransferase activity, transferring groups other than amino-acyl groups"/>
    <property type="evidence" value="ECO:0007669"/>
    <property type="project" value="InterPro"/>
</dbReference>
<sequence length="162" mass="18260">MHIRDTTVEDLPDILDIHNDAVANTTAIWDEEQVDLADRTAWFEGRIAAGYPVLTAEVDGRVAGYASYGQWRVKSGYRHSVEHSVYIHRDFYRRGLASALLSELIDRARGGDIHVLVGFIESENTTSVALHEKFGFVRVGQMPEVGVKFGRWLDLTLMQLTL</sequence>
<evidence type="ECO:0000259" key="5">
    <source>
        <dbReference type="PROSITE" id="PS51186"/>
    </source>
</evidence>
<dbReference type="CDD" id="cd04301">
    <property type="entry name" value="NAT_SF"/>
    <property type="match status" value="1"/>
</dbReference>
<dbReference type="InterPro" id="IPR000182">
    <property type="entry name" value="GNAT_dom"/>
</dbReference>
<reference evidence="6 7" key="1">
    <citation type="journal article" date="2016" name="Genome Announc.">
        <title>Complete Genome and Plasmid Sequences for Rhodococcus fascians D188 and Draft Sequences for Rhodococcus Isolates PBTS 1 and PBTS 2.</title>
        <authorList>
            <person name="Stamler R.A."/>
            <person name="Vereecke D."/>
            <person name="Zhang Y."/>
            <person name="Schilkey F."/>
            <person name="Devitt N."/>
            <person name="Randall J.J."/>
        </authorList>
    </citation>
    <scope>NUCLEOTIDE SEQUENCE [LARGE SCALE GENOMIC DNA]</scope>
    <source>
        <strain evidence="6 7">PBTS2</strain>
    </source>
</reference>
<dbReference type="Pfam" id="PF00583">
    <property type="entry name" value="Acetyltransf_1"/>
    <property type="match status" value="1"/>
</dbReference>
<comment type="catalytic activity">
    <reaction evidence="4">
        <text>L-methionine sulfone + acetyl-CoA = N-acetyl-L-methionine sulfone + CoA + H(+)</text>
        <dbReference type="Rhea" id="RHEA:47656"/>
        <dbReference type="ChEBI" id="CHEBI:15378"/>
        <dbReference type="ChEBI" id="CHEBI:57287"/>
        <dbReference type="ChEBI" id="CHEBI:57288"/>
        <dbReference type="ChEBI" id="CHEBI:87824"/>
        <dbReference type="ChEBI" id="CHEBI:87825"/>
    </reaction>
</comment>
<evidence type="ECO:0000256" key="1">
    <source>
        <dbReference type="ARBA" id="ARBA00022679"/>
    </source>
</evidence>
<dbReference type="Proteomes" id="UP000076038">
    <property type="component" value="Chromosome"/>
</dbReference>
<dbReference type="OrthoDB" id="3173333at2"/>
<dbReference type="Gene3D" id="3.40.630.30">
    <property type="match status" value="1"/>
</dbReference>
<evidence type="ECO:0000256" key="2">
    <source>
        <dbReference type="ARBA" id="ARBA00023315"/>
    </source>
</evidence>
<dbReference type="FunFam" id="3.40.630.30:FF:000026">
    <property type="entry name" value="Phosphinothricin acetyltransferase"/>
    <property type="match status" value="1"/>
</dbReference>
<feature type="domain" description="N-acetyltransferase" evidence="5">
    <location>
        <begin position="1"/>
        <end position="162"/>
    </location>
</feature>
<keyword evidence="1 6" id="KW-0808">Transferase</keyword>
<evidence type="ECO:0000256" key="3">
    <source>
        <dbReference type="ARBA" id="ARBA00050603"/>
    </source>
</evidence>
<organism evidence="6 7">
    <name type="scientific">Rhodococcoides fascians</name>
    <name type="common">Rhodococcus fascians</name>
    <dbReference type="NCBI Taxonomy" id="1828"/>
    <lineage>
        <taxon>Bacteria</taxon>
        <taxon>Bacillati</taxon>
        <taxon>Actinomycetota</taxon>
        <taxon>Actinomycetes</taxon>
        <taxon>Mycobacteriales</taxon>
        <taxon>Nocardiaceae</taxon>
        <taxon>Rhodococcoides</taxon>
    </lineage>
</organism>
<keyword evidence="2 6" id="KW-0012">Acyltransferase</keyword>
<proteinExistence type="predicted"/>
<dbReference type="EMBL" id="CP015220">
    <property type="protein sequence ID" value="AMY21874.1"/>
    <property type="molecule type" value="Genomic_DNA"/>
</dbReference>
<dbReference type="RefSeq" id="WP_063216134.1">
    <property type="nucleotide sequence ID" value="NZ_CP015220.1"/>
</dbReference>
<dbReference type="AlphaFoldDB" id="A0A143QG36"/>
<dbReference type="KEGG" id="rhs:A3Q41_00554"/>
<dbReference type="PATRIC" id="fig|1653479.3.peg.565"/>
<protein>
    <submittedName>
        <fullName evidence="6">L-amino acid N-acyltransferase MnaT</fullName>
        <ecNumber evidence="6">2.3.1.-</ecNumber>
    </submittedName>
</protein>
<dbReference type="PANTHER" id="PTHR43072:SF23">
    <property type="entry name" value="UPF0039 PROTEIN C11D3.02C"/>
    <property type="match status" value="1"/>
</dbReference>
<comment type="catalytic activity">
    <reaction evidence="3">
        <text>L-methionine sulfoximine + acetyl-CoA = N-acetyl-L-methionine sulfoximine + CoA + H(+)</text>
        <dbReference type="Rhea" id="RHEA:47660"/>
        <dbReference type="ChEBI" id="CHEBI:15378"/>
        <dbReference type="ChEBI" id="CHEBI:57287"/>
        <dbReference type="ChEBI" id="CHEBI:57288"/>
        <dbReference type="ChEBI" id="CHEBI:87826"/>
        <dbReference type="ChEBI" id="CHEBI:87827"/>
    </reaction>
</comment>
<gene>
    <name evidence="6" type="primary">mnaT</name>
    <name evidence="6" type="ORF">A3Q41_00554</name>
</gene>
<name>A0A143QG36_RHOFA</name>
<reference evidence="7" key="2">
    <citation type="submission" date="2016-04" db="EMBL/GenBank/DDBJ databases">
        <title>Complete Genome and Plasmid Sequences for Rhodococcus fascians D188 and Draft Sequences for Rhodococcus spp. Isolates PBTS 1 and PBTS 2.</title>
        <authorList>
            <person name="Stamer R."/>
            <person name="Vereecke D."/>
            <person name="Zhang Y."/>
            <person name="Schilkey F."/>
            <person name="Devitt N."/>
            <person name="Randall J."/>
        </authorList>
    </citation>
    <scope>NUCLEOTIDE SEQUENCE [LARGE SCALE GENOMIC DNA]</scope>
    <source>
        <strain evidence="7">PBTS2</strain>
    </source>
</reference>
<evidence type="ECO:0000313" key="6">
    <source>
        <dbReference type="EMBL" id="AMY21874.1"/>
    </source>
</evidence>
<dbReference type="PROSITE" id="PS51186">
    <property type="entry name" value="GNAT"/>
    <property type="match status" value="1"/>
</dbReference>
<dbReference type="EC" id="2.3.1.-" evidence="6"/>
<keyword evidence="7" id="KW-1185">Reference proteome</keyword>
<dbReference type="InterPro" id="IPR016181">
    <property type="entry name" value="Acyl_CoA_acyltransferase"/>
</dbReference>